<keyword evidence="1" id="KW-0732">Signal</keyword>
<reference evidence="2" key="1">
    <citation type="submission" date="2020-02" db="EMBL/GenBank/DDBJ databases">
        <title>Flavobacterium sp. genome.</title>
        <authorList>
            <person name="Jung H.S."/>
            <person name="Baek J.H."/>
            <person name="Jeon C.O."/>
        </authorList>
    </citation>
    <scope>NUCLEOTIDE SEQUENCE</scope>
    <source>
        <strain evidence="2">SE-s28</strain>
    </source>
</reference>
<dbReference type="RefSeq" id="WP_169527905.1">
    <property type="nucleotide sequence ID" value="NZ_JAAMPU010000107.1"/>
</dbReference>
<evidence type="ECO:0000313" key="2">
    <source>
        <dbReference type="EMBL" id="NMH28793.1"/>
    </source>
</evidence>
<dbReference type="Proteomes" id="UP000712080">
    <property type="component" value="Unassembled WGS sequence"/>
</dbReference>
<evidence type="ECO:0000256" key="1">
    <source>
        <dbReference type="SAM" id="SignalP"/>
    </source>
</evidence>
<keyword evidence="3" id="KW-1185">Reference proteome</keyword>
<proteinExistence type="predicted"/>
<evidence type="ECO:0008006" key="4">
    <source>
        <dbReference type="Google" id="ProtNLM"/>
    </source>
</evidence>
<feature type="signal peptide" evidence="1">
    <location>
        <begin position="1"/>
        <end position="18"/>
    </location>
</feature>
<sequence length="207" mass="23777">MKKQLLLFCLLSALLTCARPRPGKLYFTNGTMREGLVDFNETWGFYKQTGNWVGFKADSTAAEEKIKSDDLSRMEITMGNEINAFVRLYTAQGHNDKVKKDKKKSWFPVMYHSARVDFVGYEVVGDIRTSTPGTYYYMHYPNTDYALYFWVDIKGMAMIGGKSAMRKTVAERFADICPELVKAMEEKDFESKSGKQVIEYYLEKCGS</sequence>
<dbReference type="EMBL" id="JAAMPU010000107">
    <property type="protein sequence ID" value="NMH28793.1"/>
    <property type="molecule type" value="Genomic_DNA"/>
</dbReference>
<dbReference type="AlphaFoldDB" id="A0A972FUK6"/>
<organism evidence="2 3">
    <name type="scientific">Flavobacterium silvaticum</name>
    <dbReference type="NCBI Taxonomy" id="1852020"/>
    <lineage>
        <taxon>Bacteria</taxon>
        <taxon>Pseudomonadati</taxon>
        <taxon>Bacteroidota</taxon>
        <taxon>Flavobacteriia</taxon>
        <taxon>Flavobacteriales</taxon>
        <taxon>Flavobacteriaceae</taxon>
        <taxon>Flavobacterium</taxon>
    </lineage>
</organism>
<evidence type="ECO:0000313" key="3">
    <source>
        <dbReference type="Proteomes" id="UP000712080"/>
    </source>
</evidence>
<protein>
    <recommendedName>
        <fullName evidence="4">DUF4136 domain-containing protein</fullName>
    </recommendedName>
</protein>
<comment type="caution">
    <text evidence="2">The sequence shown here is derived from an EMBL/GenBank/DDBJ whole genome shotgun (WGS) entry which is preliminary data.</text>
</comment>
<accession>A0A972FUK6</accession>
<gene>
    <name evidence="2" type="ORF">G6047_12180</name>
</gene>
<feature type="chain" id="PRO_5037609890" description="DUF4136 domain-containing protein" evidence="1">
    <location>
        <begin position="19"/>
        <end position="207"/>
    </location>
</feature>
<name>A0A972FUK6_9FLAO</name>